<sequence length="78" mass="8699">MDSIKIVNGEVIYTTIDNKKPKGICGSGIVDLISELFLNNYIDFAGILLPDSSSSIIKFEDDMHLSMHIKKKALIMRV</sequence>
<name>A0ABR7JK07_9FIRM</name>
<feature type="domain" description="RACo C-terminal" evidence="1">
    <location>
        <begin position="8"/>
        <end position="71"/>
    </location>
</feature>
<evidence type="ECO:0000313" key="3">
    <source>
        <dbReference type="Proteomes" id="UP000609849"/>
    </source>
</evidence>
<evidence type="ECO:0000313" key="2">
    <source>
        <dbReference type="EMBL" id="MBC5995262.1"/>
    </source>
</evidence>
<dbReference type="Proteomes" id="UP000609849">
    <property type="component" value="Unassembled WGS sequence"/>
</dbReference>
<evidence type="ECO:0000259" key="1">
    <source>
        <dbReference type="Pfam" id="PF14574"/>
    </source>
</evidence>
<accession>A0ABR7JK07</accession>
<dbReference type="Pfam" id="PF14574">
    <property type="entry name" value="RACo_C_ter"/>
    <property type="match status" value="1"/>
</dbReference>
<organism evidence="2 3">
    <name type="scientific">Romboutsia faecis</name>
    <dbReference type="NCBI Taxonomy" id="2764597"/>
    <lineage>
        <taxon>Bacteria</taxon>
        <taxon>Bacillati</taxon>
        <taxon>Bacillota</taxon>
        <taxon>Clostridia</taxon>
        <taxon>Peptostreptococcales</taxon>
        <taxon>Peptostreptococcaceae</taxon>
        <taxon>Romboutsia</taxon>
    </lineage>
</organism>
<keyword evidence="3" id="KW-1185">Reference proteome</keyword>
<gene>
    <name evidence="2" type="ORF">H8923_00685</name>
</gene>
<reference evidence="2 3" key="1">
    <citation type="submission" date="2020-08" db="EMBL/GenBank/DDBJ databases">
        <authorList>
            <person name="Liu C."/>
            <person name="Sun Q."/>
        </authorList>
    </citation>
    <scope>NUCLEOTIDE SEQUENCE [LARGE SCALE GENOMIC DNA]</scope>
    <source>
        <strain evidence="2 3">NSJ-18</strain>
    </source>
</reference>
<proteinExistence type="predicted"/>
<dbReference type="InterPro" id="IPR027980">
    <property type="entry name" value="RACo_C"/>
</dbReference>
<protein>
    <submittedName>
        <fullName evidence="2">DUF4445 domain-containing protein</fullName>
    </submittedName>
</protein>
<dbReference type="EMBL" id="JACRWE010000001">
    <property type="protein sequence ID" value="MBC5995262.1"/>
    <property type="molecule type" value="Genomic_DNA"/>
</dbReference>
<comment type="caution">
    <text evidence="2">The sequence shown here is derived from an EMBL/GenBank/DDBJ whole genome shotgun (WGS) entry which is preliminary data.</text>
</comment>